<dbReference type="InterPro" id="IPR003333">
    <property type="entry name" value="CMAS"/>
</dbReference>
<evidence type="ECO:0000256" key="4">
    <source>
        <dbReference type="ARBA" id="ARBA00022691"/>
    </source>
</evidence>
<evidence type="ECO:0000259" key="7">
    <source>
        <dbReference type="SMART" id="SM00828"/>
    </source>
</evidence>
<dbReference type="PANTHER" id="PTHR43667">
    <property type="entry name" value="CYCLOPROPANE-FATTY-ACYL-PHOSPHOLIPID SYNTHASE"/>
    <property type="match status" value="1"/>
</dbReference>
<dbReference type="InterPro" id="IPR020803">
    <property type="entry name" value="MeTfrase_dom"/>
</dbReference>
<evidence type="ECO:0000256" key="3">
    <source>
        <dbReference type="ARBA" id="ARBA00022679"/>
    </source>
</evidence>
<dbReference type="EMBL" id="CAFBIZ010000226">
    <property type="protein sequence ID" value="CAB4852083.1"/>
    <property type="molecule type" value="Genomic_DNA"/>
</dbReference>
<keyword evidence="4" id="KW-0949">S-adenosyl-L-methionine</keyword>
<dbReference type="SMART" id="SM00828">
    <property type="entry name" value="PKS_MT"/>
    <property type="match status" value="1"/>
</dbReference>
<protein>
    <submittedName>
        <fullName evidence="8">Unannotated protein</fullName>
    </submittedName>
</protein>
<dbReference type="PIRSF" id="PIRSF003085">
    <property type="entry name" value="CMAS"/>
    <property type="match status" value="1"/>
</dbReference>
<evidence type="ECO:0000256" key="2">
    <source>
        <dbReference type="ARBA" id="ARBA00022603"/>
    </source>
</evidence>
<keyword evidence="3" id="KW-0808">Transferase</keyword>
<dbReference type="CDD" id="cd02440">
    <property type="entry name" value="AdoMet_MTases"/>
    <property type="match status" value="1"/>
</dbReference>
<dbReference type="Pfam" id="PF02353">
    <property type="entry name" value="CMAS"/>
    <property type="match status" value="1"/>
</dbReference>
<dbReference type="InterPro" id="IPR029063">
    <property type="entry name" value="SAM-dependent_MTases_sf"/>
</dbReference>
<evidence type="ECO:0000256" key="6">
    <source>
        <dbReference type="SAM" id="MobiDB-lite"/>
    </source>
</evidence>
<dbReference type="GO" id="GO:0008168">
    <property type="term" value="F:methyltransferase activity"/>
    <property type="evidence" value="ECO:0007669"/>
    <property type="project" value="UniProtKB-KW"/>
</dbReference>
<name>A0A6J7C8X7_9ZZZZ</name>
<reference evidence="8" key="1">
    <citation type="submission" date="2020-05" db="EMBL/GenBank/DDBJ databases">
        <authorList>
            <person name="Chiriac C."/>
            <person name="Salcher M."/>
            <person name="Ghai R."/>
            <person name="Kavagutti S V."/>
        </authorList>
    </citation>
    <scope>NUCLEOTIDE SEQUENCE</scope>
</reference>
<dbReference type="AlphaFoldDB" id="A0A6J7C8X7"/>
<sequence>MSVHEESRQGTASGPAVPGSGAGAAADVLAIIETALGVRLPIKIRCWDGSEAGNPDADATLVLVNSRALSRLLWAPNELGLVRAYVSGDLDFEGDIYSVLDMQDVIKRIAYHEKVGLTTGQRLRALATVAKLGALGMPPAPPPEELRPRRGPIHTKSRDAASISHHYDVGNDFYRLILGPSMVYSCAYWTEQPSETYRLENAQHDKCELICTKLSLRPGMRMLDVGCGWGSLAIHAASKHGVSVVGVTLSQEQAAFARARVEAEGLSDRVEIRIQDYRDVVDGPYDAISSVGMSEHVGLAKMTAYTQTLMNLLPPGGRLLNHAIASVRTLPAPSRRDSGFIQRYIFPDGEVPPLSTTLDALEKVGFEVRDSQALREHYGLTLRAWVDNLRDAWPQAVEMVGEARARTWLLYLAACALAFEHGNITIHQVVAVRQGERAASGLPLTRTEWLNG</sequence>
<evidence type="ECO:0000256" key="1">
    <source>
        <dbReference type="ARBA" id="ARBA00010815"/>
    </source>
</evidence>
<keyword evidence="5" id="KW-0443">Lipid metabolism</keyword>
<dbReference type="Gene3D" id="3.40.50.150">
    <property type="entry name" value="Vaccinia Virus protein VP39"/>
    <property type="match status" value="1"/>
</dbReference>
<accession>A0A6J7C8X7</accession>
<organism evidence="8">
    <name type="scientific">freshwater metagenome</name>
    <dbReference type="NCBI Taxonomy" id="449393"/>
    <lineage>
        <taxon>unclassified sequences</taxon>
        <taxon>metagenomes</taxon>
        <taxon>ecological metagenomes</taxon>
    </lineage>
</organism>
<comment type="similarity">
    <text evidence="1">Belongs to the CFA/CMAS family.</text>
</comment>
<gene>
    <name evidence="8" type="ORF">UFOPK3268_01500</name>
</gene>
<proteinExistence type="inferred from homology"/>
<dbReference type="PANTHER" id="PTHR43667:SF1">
    <property type="entry name" value="CYCLOPROPANE-FATTY-ACYL-PHOSPHOLIPID SYNTHASE"/>
    <property type="match status" value="1"/>
</dbReference>
<feature type="domain" description="Polyketide synthase-like methyltransferase" evidence="7">
    <location>
        <begin position="173"/>
        <end position="439"/>
    </location>
</feature>
<dbReference type="GO" id="GO:0008610">
    <property type="term" value="P:lipid biosynthetic process"/>
    <property type="evidence" value="ECO:0007669"/>
    <property type="project" value="InterPro"/>
</dbReference>
<keyword evidence="2" id="KW-0489">Methyltransferase</keyword>
<dbReference type="SUPFAM" id="SSF53335">
    <property type="entry name" value="S-adenosyl-L-methionine-dependent methyltransferases"/>
    <property type="match status" value="1"/>
</dbReference>
<dbReference type="GO" id="GO:0032259">
    <property type="term" value="P:methylation"/>
    <property type="evidence" value="ECO:0007669"/>
    <property type="project" value="UniProtKB-KW"/>
</dbReference>
<evidence type="ECO:0000313" key="8">
    <source>
        <dbReference type="EMBL" id="CAB4852083.1"/>
    </source>
</evidence>
<dbReference type="InterPro" id="IPR050723">
    <property type="entry name" value="CFA/CMAS"/>
</dbReference>
<evidence type="ECO:0000256" key="5">
    <source>
        <dbReference type="ARBA" id="ARBA00023098"/>
    </source>
</evidence>
<feature type="region of interest" description="Disordered" evidence="6">
    <location>
        <begin position="1"/>
        <end position="20"/>
    </location>
</feature>